<name>A0ABY9RMP3_9BURK</name>
<proteinExistence type="predicted"/>
<dbReference type="Gene3D" id="1.10.405.20">
    <property type="match status" value="1"/>
</dbReference>
<evidence type="ECO:0000259" key="1">
    <source>
        <dbReference type="Pfam" id="PF01593"/>
    </source>
</evidence>
<protein>
    <submittedName>
        <fullName evidence="2">FAD-dependent oxidoreductase</fullName>
    </submittedName>
</protein>
<dbReference type="Proteomes" id="UP001181355">
    <property type="component" value="Chromosome"/>
</dbReference>
<dbReference type="Gene3D" id="3.50.50.60">
    <property type="entry name" value="FAD/NAD(P)-binding domain"/>
    <property type="match status" value="1"/>
</dbReference>
<dbReference type="PANTHER" id="PTHR42923">
    <property type="entry name" value="PROTOPORPHYRINOGEN OXIDASE"/>
    <property type="match status" value="1"/>
</dbReference>
<evidence type="ECO:0000313" key="3">
    <source>
        <dbReference type="Proteomes" id="UP001181355"/>
    </source>
</evidence>
<dbReference type="SUPFAM" id="SSF51905">
    <property type="entry name" value="FAD/NAD(P)-binding domain"/>
    <property type="match status" value="1"/>
</dbReference>
<gene>
    <name evidence="2" type="ORF">RF679_09415</name>
</gene>
<feature type="domain" description="Amine oxidase" evidence="1">
    <location>
        <begin position="15"/>
        <end position="415"/>
    </location>
</feature>
<reference evidence="2" key="1">
    <citation type="submission" date="2023-09" db="EMBL/GenBank/DDBJ databases">
        <title>Undibacterium sp. 20NA77.5 isolated from freshwater.</title>
        <authorList>
            <person name="Le V."/>
            <person name="Ko S.-R."/>
            <person name="Ahn C.-Y."/>
            <person name="Oh H.-M."/>
        </authorList>
    </citation>
    <scope>NUCLEOTIDE SEQUENCE</scope>
    <source>
        <strain evidence="2">20NA77.5</strain>
    </source>
</reference>
<dbReference type="Pfam" id="PF01593">
    <property type="entry name" value="Amino_oxidase"/>
    <property type="match status" value="1"/>
</dbReference>
<keyword evidence="3" id="KW-1185">Reference proteome</keyword>
<dbReference type="InterPro" id="IPR002937">
    <property type="entry name" value="Amino_oxidase"/>
</dbReference>
<organism evidence="2 3">
    <name type="scientific">Undibacterium cyanobacteriorum</name>
    <dbReference type="NCBI Taxonomy" id="3073561"/>
    <lineage>
        <taxon>Bacteria</taxon>
        <taxon>Pseudomonadati</taxon>
        <taxon>Pseudomonadota</taxon>
        <taxon>Betaproteobacteria</taxon>
        <taxon>Burkholderiales</taxon>
        <taxon>Oxalobacteraceae</taxon>
        <taxon>Undibacterium</taxon>
    </lineage>
</organism>
<evidence type="ECO:0000313" key="2">
    <source>
        <dbReference type="EMBL" id="WMW82476.1"/>
    </source>
</evidence>
<dbReference type="PANTHER" id="PTHR42923:SF17">
    <property type="entry name" value="AMINE OXIDASE DOMAIN-CONTAINING PROTEIN"/>
    <property type="match status" value="1"/>
</dbReference>
<dbReference type="EMBL" id="CP133720">
    <property type="protein sequence ID" value="WMW82476.1"/>
    <property type="molecule type" value="Genomic_DNA"/>
</dbReference>
<dbReference type="RefSeq" id="WP_309483947.1">
    <property type="nucleotide sequence ID" value="NZ_CP133720.1"/>
</dbReference>
<dbReference type="InterPro" id="IPR036188">
    <property type="entry name" value="FAD/NAD-bd_sf"/>
</dbReference>
<accession>A0ABY9RMP3</accession>
<sequence>MSLQAQKIAVIGSGISGLASAYFLQREHHVTLFEAGPYFGGHSNTVDIVVGGVKLSVDTGFLVFNRKTYPNLIALFDELGVESYDTDMSFGVSINGGELEWAGTNLDTVFAQRLNLLKPSFLLMLRDILRFNRDAETNLRESLVSKISLGDLLKKGGYDRRFQEHYLVPMAAAIWSSSPSDILDFPASTFLRFCLNHALLQVNDRPTWKTVKNGSRSYVRKIIDTLKDARLNSAVTAVKRIENQVEVHTAGGVEMFDQVVFATHAPTSRAIIQDASEQEQTVLSQFRYQANRAVLHTDTSLLPHNKKVWSAWNYLGESQPADTQDQAVCVSYLLNQLQRLNTEQAVIVTLNPSHEPKPETILRSFEYEHPIFDQAAIDGQEALHTIQGKNRLWFAGAWSGYGFHEDGLKSALRVVKEFQLHPTWTTLP</sequence>
<dbReference type="Gene3D" id="3.30.70.1990">
    <property type="match status" value="1"/>
</dbReference>
<dbReference type="InterPro" id="IPR050464">
    <property type="entry name" value="Zeta_carotene_desat/Oxidored"/>
</dbReference>